<name>A0A8S5PQE7_9CAUD</name>
<evidence type="ECO:0000313" key="2">
    <source>
        <dbReference type="EMBL" id="DAE09074.1"/>
    </source>
</evidence>
<sequence length="309" mass="34410">MSQDMMLSAEIVPTQPASVPVAVDPAAIAAAEEAKAIVQAAYIMATHRPRNFMQSRQRILDACKRAAFAERVEYAKPVGGGKIYGPSIRFAELAIQQWGNIRVDTSTLFEGDEFRKIRVQVLDLETNTSFSKVITVNKTVERKDSSGREVLRSRKNTYGKDVFIVRATEEELATKEAAAISKVVRNEGLRLIPQDIIDEALETAREARRGAVRDPHERIRKICDCFAYYRITPEDLGDYLGVSIEKASTAQLEDLELVYNAIRSGEAKWADYAKKDDSEDTHKNTTKAAQDLKDRLQSAKAAASLSNPE</sequence>
<proteinExistence type="predicted"/>
<dbReference type="EMBL" id="BK015482">
    <property type="protein sequence ID" value="DAE09074.1"/>
    <property type="molecule type" value="Genomic_DNA"/>
</dbReference>
<organism evidence="2">
    <name type="scientific">Myoviridae sp. ctEg02</name>
    <dbReference type="NCBI Taxonomy" id="2825061"/>
    <lineage>
        <taxon>Viruses</taxon>
        <taxon>Duplodnaviria</taxon>
        <taxon>Heunggongvirae</taxon>
        <taxon>Uroviricota</taxon>
        <taxon>Caudoviricetes</taxon>
    </lineage>
</organism>
<protein>
    <submittedName>
        <fullName evidence="2">Uncharacterized protein</fullName>
    </submittedName>
</protein>
<feature type="region of interest" description="Disordered" evidence="1">
    <location>
        <begin position="272"/>
        <end position="309"/>
    </location>
</feature>
<accession>A0A8S5PQE7</accession>
<evidence type="ECO:0000256" key="1">
    <source>
        <dbReference type="SAM" id="MobiDB-lite"/>
    </source>
</evidence>
<reference evidence="2" key="1">
    <citation type="journal article" date="2021" name="Proc. Natl. Acad. Sci. U.S.A.">
        <title>A Catalog of Tens of Thousands of Viruses from Human Metagenomes Reveals Hidden Associations with Chronic Diseases.</title>
        <authorList>
            <person name="Tisza M.J."/>
            <person name="Buck C.B."/>
        </authorList>
    </citation>
    <scope>NUCLEOTIDE SEQUENCE</scope>
    <source>
        <strain evidence="2">CtEg02</strain>
    </source>
</reference>
<feature type="compositionally biased region" description="Basic and acidic residues" evidence="1">
    <location>
        <begin position="272"/>
        <end position="283"/>
    </location>
</feature>